<dbReference type="PANTHER" id="PTHR37299">
    <property type="entry name" value="TRANSCRIPTIONAL REGULATOR-RELATED"/>
    <property type="match status" value="1"/>
</dbReference>
<keyword evidence="5" id="KW-0238">DNA-binding</keyword>
<name>A0ABU8C6L6_9GAMM</name>
<organism evidence="5 6">
    <name type="scientific">Rheinheimera muenzenbergensis</name>
    <dbReference type="NCBI Taxonomy" id="1193628"/>
    <lineage>
        <taxon>Bacteria</taxon>
        <taxon>Pseudomonadati</taxon>
        <taxon>Pseudomonadota</taxon>
        <taxon>Gammaproteobacteria</taxon>
        <taxon>Chromatiales</taxon>
        <taxon>Chromatiaceae</taxon>
        <taxon>Rheinheimera</taxon>
    </lineage>
</organism>
<dbReference type="Gene3D" id="2.40.50.1020">
    <property type="entry name" value="LytTr DNA-binding domain"/>
    <property type="match status" value="1"/>
</dbReference>
<comment type="caution">
    <text evidence="5">The sequence shown here is derived from an EMBL/GenBank/DDBJ whole genome shotgun (WGS) entry which is preliminary data.</text>
</comment>
<evidence type="ECO:0000259" key="3">
    <source>
        <dbReference type="PROSITE" id="PS50110"/>
    </source>
</evidence>
<dbReference type="RefSeq" id="WP_335735864.1">
    <property type="nucleotide sequence ID" value="NZ_JALAAR010000006.1"/>
</dbReference>
<proteinExistence type="predicted"/>
<evidence type="ECO:0000256" key="1">
    <source>
        <dbReference type="ARBA" id="ARBA00023012"/>
    </source>
</evidence>
<dbReference type="InterPro" id="IPR007492">
    <property type="entry name" value="LytTR_DNA-bd_dom"/>
</dbReference>
<gene>
    <name evidence="5" type="ORF">MN202_09450</name>
</gene>
<dbReference type="GO" id="GO:0003677">
    <property type="term" value="F:DNA binding"/>
    <property type="evidence" value="ECO:0007669"/>
    <property type="project" value="UniProtKB-KW"/>
</dbReference>
<feature type="domain" description="HTH LytTR-type" evidence="4">
    <location>
        <begin position="148"/>
        <end position="252"/>
    </location>
</feature>
<dbReference type="InterPro" id="IPR001789">
    <property type="entry name" value="Sig_transdc_resp-reg_receiver"/>
</dbReference>
<dbReference type="SUPFAM" id="SSF52172">
    <property type="entry name" value="CheY-like"/>
    <property type="match status" value="1"/>
</dbReference>
<dbReference type="Pfam" id="PF00072">
    <property type="entry name" value="Response_reg"/>
    <property type="match status" value="1"/>
</dbReference>
<feature type="domain" description="Response regulatory" evidence="3">
    <location>
        <begin position="4"/>
        <end position="115"/>
    </location>
</feature>
<sequence length="252" mass="28932">MKLKVLIADDEQLARQSIALLLQQESAIVQIVQAADGRQAMAMFEQHKPDLVFLDIQMPGLTGIELASHFGNKAVVVFVTAYDQFAITAFELDAIDYLLKPFDDDRFQQSLQRAINRIREHQLSDLTRVSDVIRQLQQDSGSRYKAKLIIKDPGRIRLQDVDQIDFIRGAGNYAEIHLFDKKVLLHRATMSTLEQQLDPHIFTRIHRSVIIRQACISELRLNERGDYTVILKDGQQFSLSRQNKHKLEQLLA</sequence>
<accession>A0ABU8C6L6</accession>
<dbReference type="Gene3D" id="3.40.50.2300">
    <property type="match status" value="1"/>
</dbReference>
<feature type="modified residue" description="4-aspartylphosphate" evidence="2">
    <location>
        <position position="55"/>
    </location>
</feature>
<keyword evidence="1" id="KW-0902">Two-component regulatory system</keyword>
<dbReference type="PROSITE" id="PS50930">
    <property type="entry name" value="HTH_LYTTR"/>
    <property type="match status" value="1"/>
</dbReference>
<dbReference type="PROSITE" id="PS50110">
    <property type="entry name" value="RESPONSE_REGULATORY"/>
    <property type="match status" value="1"/>
</dbReference>
<evidence type="ECO:0000313" key="6">
    <source>
        <dbReference type="Proteomes" id="UP001375382"/>
    </source>
</evidence>
<dbReference type="Pfam" id="PF04397">
    <property type="entry name" value="LytTR"/>
    <property type="match status" value="1"/>
</dbReference>
<dbReference type="PANTHER" id="PTHR37299:SF1">
    <property type="entry name" value="STAGE 0 SPORULATION PROTEIN A HOMOLOG"/>
    <property type="match status" value="1"/>
</dbReference>
<dbReference type="Proteomes" id="UP001375382">
    <property type="component" value="Unassembled WGS sequence"/>
</dbReference>
<evidence type="ECO:0000256" key="2">
    <source>
        <dbReference type="PROSITE-ProRule" id="PRU00169"/>
    </source>
</evidence>
<keyword evidence="6" id="KW-1185">Reference proteome</keyword>
<keyword evidence="2" id="KW-0597">Phosphoprotein</keyword>
<evidence type="ECO:0000313" key="5">
    <source>
        <dbReference type="EMBL" id="MEH8017459.1"/>
    </source>
</evidence>
<dbReference type="InterPro" id="IPR046947">
    <property type="entry name" value="LytR-like"/>
</dbReference>
<dbReference type="SMART" id="SM00448">
    <property type="entry name" value="REC"/>
    <property type="match status" value="1"/>
</dbReference>
<dbReference type="InterPro" id="IPR011006">
    <property type="entry name" value="CheY-like_superfamily"/>
</dbReference>
<dbReference type="SMART" id="SM00850">
    <property type="entry name" value="LytTR"/>
    <property type="match status" value="1"/>
</dbReference>
<dbReference type="EMBL" id="JALAAR010000006">
    <property type="protein sequence ID" value="MEH8017459.1"/>
    <property type="molecule type" value="Genomic_DNA"/>
</dbReference>
<protein>
    <submittedName>
        <fullName evidence="5">LytTR family DNA-binding domain-containing protein</fullName>
    </submittedName>
</protein>
<reference evidence="5 6" key="1">
    <citation type="journal article" date="2023" name="Ecotoxicol. Environ. Saf.">
        <title>Mercury remediation potential of mercury-resistant strain Rheinheimera metallidurans sp. nov. isolated from a municipal waste dumping site.</title>
        <authorList>
            <person name="Yadav V."/>
            <person name="Manjhi A."/>
            <person name="Vadakedath N."/>
        </authorList>
    </citation>
    <scope>NUCLEOTIDE SEQUENCE [LARGE SCALE GENOMIC DNA]</scope>
    <source>
        <strain evidence="5 6">E-49</strain>
    </source>
</reference>
<evidence type="ECO:0000259" key="4">
    <source>
        <dbReference type="PROSITE" id="PS50930"/>
    </source>
</evidence>